<reference evidence="1 2" key="1">
    <citation type="submission" date="2019-07" db="EMBL/GenBank/DDBJ databases">
        <title>Whole genome shotgun sequence of Chitinophaga cymbidii NBRC 109752.</title>
        <authorList>
            <person name="Hosoyama A."/>
            <person name="Uohara A."/>
            <person name="Ohji S."/>
            <person name="Ichikawa N."/>
        </authorList>
    </citation>
    <scope>NUCLEOTIDE SEQUENCE [LARGE SCALE GENOMIC DNA]</scope>
    <source>
        <strain evidence="1 2">NBRC 109752</strain>
    </source>
</reference>
<evidence type="ECO:0000313" key="1">
    <source>
        <dbReference type="EMBL" id="GEP95464.1"/>
    </source>
</evidence>
<proteinExistence type="predicted"/>
<dbReference type="AlphaFoldDB" id="A0A512RIG0"/>
<sequence length="72" mass="8214">MEPFTVFVNDRAYEVTPYVKGYTVSLQVTAEDSMIFFELDEEDQLRARTSGEPVNPGLVEQLAEAITRHFSK</sequence>
<dbReference type="RefSeq" id="WP_146859732.1">
    <property type="nucleotide sequence ID" value="NZ_BKAU01000001.1"/>
</dbReference>
<gene>
    <name evidence="1" type="ORF">CCY01nite_17240</name>
</gene>
<dbReference type="EMBL" id="BKAU01000001">
    <property type="protein sequence ID" value="GEP95464.1"/>
    <property type="molecule type" value="Genomic_DNA"/>
</dbReference>
<accession>A0A512RIG0</accession>
<keyword evidence="2" id="KW-1185">Reference proteome</keyword>
<protein>
    <submittedName>
        <fullName evidence="1">Uncharacterized protein</fullName>
    </submittedName>
</protein>
<organism evidence="1 2">
    <name type="scientific">Chitinophaga cymbidii</name>
    <dbReference type="NCBI Taxonomy" id="1096750"/>
    <lineage>
        <taxon>Bacteria</taxon>
        <taxon>Pseudomonadati</taxon>
        <taxon>Bacteroidota</taxon>
        <taxon>Chitinophagia</taxon>
        <taxon>Chitinophagales</taxon>
        <taxon>Chitinophagaceae</taxon>
        <taxon>Chitinophaga</taxon>
    </lineage>
</organism>
<evidence type="ECO:0000313" key="2">
    <source>
        <dbReference type="Proteomes" id="UP000321436"/>
    </source>
</evidence>
<comment type="caution">
    <text evidence="1">The sequence shown here is derived from an EMBL/GenBank/DDBJ whole genome shotgun (WGS) entry which is preliminary data.</text>
</comment>
<dbReference type="OrthoDB" id="677886at2"/>
<dbReference type="Proteomes" id="UP000321436">
    <property type="component" value="Unassembled WGS sequence"/>
</dbReference>
<name>A0A512RIG0_9BACT</name>